<dbReference type="AlphaFoldDB" id="X1UJ53"/>
<proteinExistence type="predicted"/>
<accession>X1UJ53</accession>
<protein>
    <submittedName>
        <fullName evidence="1">Uncharacterized protein</fullName>
    </submittedName>
</protein>
<feature type="non-terminal residue" evidence="1">
    <location>
        <position position="1"/>
    </location>
</feature>
<dbReference type="Gene3D" id="2.60.40.4070">
    <property type="match status" value="1"/>
</dbReference>
<evidence type="ECO:0000313" key="1">
    <source>
        <dbReference type="EMBL" id="GAJ17534.1"/>
    </source>
</evidence>
<feature type="non-terminal residue" evidence="1">
    <location>
        <position position="44"/>
    </location>
</feature>
<comment type="caution">
    <text evidence="1">The sequence shown here is derived from an EMBL/GenBank/DDBJ whole genome shotgun (WGS) entry which is preliminary data.</text>
</comment>
<organism evidence="1">
    <name type="scientific">marine sediment metagenome</name>
    <dbReference type="NCBI Taxonomy" id="412755"/>
    <lineage>
        <taxon>unclassified sequences</taxon>
        <taxon>metagenomes</taxon>
        <taxon>ecological metagenomes</taxon>
    </lineage>
</organism>
<name>X1UJ53_9ZZZZ</name>
<sequence length="44" mass="5234">IYNIAGERIRVLDSDPTEIDRYSRRAFWDLRNEKGEEVVSGMYL</sequence>
<dbReference type="EMBL" id="BARW01043060">
    <property type="protein sequence ID" value="GAJ17534.1"/>
    <property type="molecule type" value="Genomic_DNA"/>
</dbReference>
<gene>
    <name evidence="1" type="ORF">S12H4_63363</name>
</gene>
<reference evidence="1" key="1">
    <citation type="journal article" date="2014" name="Front. Microbiol.">
        <title>High frequency of phylogenetically diverse reductive dehalogenase-homologous genes in deep subseafloor sedimentary metagenomes.</title>
        <authorList>
            <person name="Kawai M."/>
            <person name="Futagami T."/>
            <person name="Toyoda A."/>
            <person name="Takaki Y."/>
            <person name="Nishi S."/>
            <person name="Hori S."/>
            <person name="Arai W."/>
            <person name="Tsubouchi T."/>
            <person name="Morono Y."/>
            <person name="Uchiyama I."/>
            <person name="Ito T."/>
            <person name="Fujiyama A."/>
            <person name="Inagaki F."/>
            <person name="Takami H."/>
        </authorList>
    </citation>
    <scope>NUCLEOTIDE SEQUENCE</scope>
    <source>
        <strain evidence="1">Expedition CK06-06</strain>
    </source>
</reference>